<gene>
    <name evidence="1" type="ORF">DRE_07356</name>
</gene>
<dbReference type="Pfam" id="PF20174">
    <property type="entry name" value="DUF6540"/>
    <property type="match status" value="1"/>
</dbReference>
<dbReference type="OrthoDB" id="4135672at2759"/>
<reference evidence="1 2" key="1">
    <citation type="submission" date="2013-05" db="EMBL/GenBank/DDBJ databases">
        <title>Drechslerella stenobrocha genome reveals carnivorous origination and mechanical trapping mechanism of predatory fungi.</title>
        <authorList>
            <person name="Liu X."/>
            <person name="Zhang W."/>
            <person name="Liu K."/>
        </authorList>
    </citation>
    <scope>NUCLEOTIDE SEQUENCE [LARGE SCALE GENOMIC DNA]</scope>
    <source>
        <strain evidence="1 2">248</strain>
    </source>
</reference>
<evidence type="ECO:0000313" key="2">
    <source>
        <dbReference type="Proteomes" id="UP000024837"/>
    </source>
</evidence>
<keyword evidence="2" id="KW-1185">Reference proteome</keyword>
<dbReference type="AlphaFoldDB" id="W7HV43"/>
<dbReference type="Proteomes" id="UP000024837">
    <property type="component" value="Unassembled WGS sequence"/>
</dbReference>
<protein>
    <submittedName>
        <fullName evidence="1">Uncharacterized protein</fullName>
    </submittedName>
</protein>
<accession>W7HV43</accession>
<dbReference type="InterPro" id="IPR046670">
    <property type="entry name" value="DUF6540"/>
</dbReference>
<sequence length="150" mass="16857">MSYRVYRVEYQVAVPDPDMPSPRYHNVIFVETGADGSGISHQVVGDLVTGMSYQSERDEAPQTSGTFHARHYLGTINESDYPARMDEVLEELPPPGKQKSFNTQTMRTEQHKMPGVFYAPGEPRPPMIKCTEWTINQAIPALIESGVLRT</sequence>
<proteinExistence type="predicted"/>
<dbReference type="EMBL" id="KI966453">
    <property type="protein sequence ID" value="EWC43738.1"/>
    <property type="molecule type" value="Genomic_DNA"/>
</dbReference>
<organism evidence="1 2">
    <name type="scientific">Drechslerella stenobrocha 248</name>
    <dbReference type="NCBI Taxonomy" id="1043628"/>
    <lineage>
        <taxon>Eukaryota</taxon>
        <taxon>Fungi</taxon>
        <taxon>Dikarya</taxon>
        <taxon>Ascomycota</taxon>
        <taxon>Pezizomycotina</taxon>
        <taxon>Orbiliomycetes</taxon>
        <taxon>Orbiliales</taxon>
        <taxon>Orbiliaceae</taxon>
        <taxon>Drechslerella</taxon>
    </lineage>
</organism>
<evidence type="ECO:0000313" key="1">
    <source>
        <dbReference type="EMBL" id="EWC43738.1"/>
    </source>
</evidence>
<dbReference type="HOGENOM" id="CLU_103863_0_0_1"/>
<name>W7HV43_9PEZI</name>